<evidence type="ECO:0000256" key="2">
    <source>
        <dbReference type="ARBA" id="ARBA00023125"/>
    </source>
</evidence>
<dbReference type="SUPFAM" id="SSF48498">
    <property type="entry name" value="Tetracyclin repressor-like, C-terminal domain"/>
    <property type="match status" value="1"/>
</dbReference>
<dbReference type="RefSeq" id="WP_344773112.1">
    <property type="nucleotide sequence ID" value="NZ_BAABAH010000003.1"/>
</dbReference>
<reference evidence="7" key="1">
    <citation type="journal article" date="2019" name="Int. J. Syst. Evol. Microbiol.">
        <title>The Global Catalogue of Microorganisms (GCM) 10K type strain sequencing project: providing services to taxonomists for standard genome sequencing and annotation.</title>
        <authorList>
            <consortium name="The Broad Institute Genomics Platform"/>
            <consortium name="The Broad Institute Genome Sequencing Center for Infectious Disease"/>
            <person name="Wu L."/>
            <person name="Ma J."/>
        </authorList>
    </citation>
    <scope>NUCLEOTIDE SEQUENCE [LARGE SCALE GENOMIC DNA]</scope>
    <source>
        <strain evidence="7">JCM 16953</strain>
    </source>
</reference>
<evidence type="ECO:0000256" key="3">
    <source>
        <dbReference type="ARBA" id="ARBA00023163"/>
    </source>
</evidence>
<evidence type="ECO:0000313" key="6">
    <source>
        <dbReference type="EMBL" id="GAA3810030.1"/>
    </source>
</evidence>
<dbReference type="InterPro" id="IPR036271">
    <property type="entry name" value="Tet_transcr_reg_TetR-rel_C_sf"/>
</dbReference>
<name>A0ABP7I556_9ACTN</name>
<feature type="domain" description="HTH tetR-type" evidence="5">
    <location>
        <begin position="7"/>
        <end position="67"/>
    </location>
</feature>
<organism evidence="6 7">
    <name type="scientific">Nocardioides panacisoli</name>
    <dbReference type="NCBI Taxonomy" id="627624"/>
    <lineage>
        <taxon>Bacteria</taxon>
        <taxon>Bacillati</taxon>
        <taxon>Actinomycetota</taxon>
        <taxon>Actinomycetes</taxon>
        <taxon>Propionibacteriales</taxon>
        <taxon>Nocardioidaceae</taxon>
        <taxon>Nocardioides</taxon>
    </lineage>
</organism>
<dbReference type="InterPro" id="IPR041583">
    <property type="entry name" value="TetR_C_31"/>
</dbReference>
<gene>
    <name evidence="6" type="primary">betI</name>
    <name evidence="6" type="ORF">GCM10022242_10850</name>
</gene>
<dbReference type="Pfam" id="PF17940">
    <property type="entry name" value="TetR_C_31"/>
    <property type="match status" value="1"/>
</dbReference>
<comment type="caution">
    <text evidence="6">The sequence shown here is derived from an EMBL/GenBank/DDBJ whole genome shotgun (WGS) entry which is preliminary data.</text>
</comment>
<dbReference type="Gene3D" id="1.10.357.10">
    <property type="entry name" value="Tetracycline Repressor, domain 2"/>
    <property type="match status" value="1"/>
</dbReference>
<protein>
    <submittedName>
        <fullName evidence="6">Transcriptional regulator BetI</fullName>
    </submittedName>
</protein>
<dbReference type="PANTHER" id="PTHR30055:SF234">
    <property type="entry name" value="HTH-TYPE TRANSCRIPTIONAL REGULATOR BETI"/>
    <property type="match status" value="1"/>
</dbReference>
<evidence type="ECO:0000259" key="5">
    <source>
        <dbReference type="PROSITE" id="PS50977"/>
    </source>
</evidence>
<keyword evidence="7" id="KW-1185">Reference proteome</keyword>
<dbReference type="SUPFAM" id="SSF46689">
    <property type="entry name" value="Homeodomain-like"/>
    <property type="match status" value="1"/>
</dbReference>
<feature type="DNA-binding region" description="H-T-H motif" evidence="4">
    <location>
        <begin position="30"/>
        <end position="49"/>
    </location>
</feature>
<evidence type="ECO:0000313" key="7">
    <source>
        <dbReference type="Proteomes" id="UP001501821"/>
    </source>
</evidence>
<dbReference type="PROSITE" id="PS50977">
    <property type="entry name" value="HTH_TETR_2"/>
    <property type="match status" value="1"/>
</dbReference>
<dbReference type="EMBL" id="BAABAH010000003">
    <property type="protein sequence ID" value="GAA3810030.1"/>
    <property type="molecule type" value="Genomic_DNA"/>
</dbReference>
<keyword evidence="1" id="KW-0805">Transcription regulation</keyword>
<evidence type="ECO:0000256" key="1">
    <source>
        <dbReference type="ARBA" id="ARBA00023015"/>
    </source>
</evidence>
<proteinExistence type="predicted"/>
<dbReference type="InterPro" id="IPR009057">
    <property type="entry name" value="Homeodomain-like_sf"/>
</dbReference>
<evidence type="ECO:0000256" key="4">
    <source>
        <dbReference type="PROSITE-ProRule" id="PRU00335"/>
    </source>
</evidence>
<sequence length="196" mass="21751">MSRLPQAERRRQLEEAAIAVMTRDGVGGATTRAIVAEAGTSLSVFHYCFASKQELLDAVIRRLVGTTVEFAEASFPEGATPRELVRAGLTAYWDHVTSNPDRHLLTYELTRYCLRSPGLEEVARHQYEHYGTTFVLLFEALGFEGAIPLEDLGRYLAVVVDGLTLDWLARRDDASAQRTIDLIVDQVAALLSPNSR</sequence>
<dbReference type="Pfam" id="PF00440">
    <property type="entry name" value="TetR_N"/>
    <property type="match status" value="1"/>
</dbReference>
<dbReference type="InterPro" id="IPR050109">
    <property type="entry name" value="HTH-type_TetR-like_transc_reg"/>
</dbReference>
<keyword evidence="3" id="KW-0804">Transcription</keyword>
<dbReference type="PANTHER" id="PTHR30055">
    <property type="entry name" value="HTH-TYPE TRANSCRIPTIONAL REGULATOR RUTR"/>
    <property type="match status" value="1"/>
</dbReference>
<dbReference type="Proteomes" id="UP001501821">
    <property type="component" value="Unassembled WGS sequence"/>
</dbReference>
<accession>A0ABP7I556</accession>
<keyword evidence="2 4" id="KW-0238">DNA-binding</keyword>
<dbReference type="InterPro" id="IPR001647">
    <property type="entry name" value="HTH_TetR"/>
</dbReference>